<gene>
    <name evidence="1" type="ORF">JYU29_12200</name>
</gene>
<sequence>MASLITCPHCGQRPKEEFAIKGAALARPAPDAPQGEWYDYVFLRTNPRGRYEEYWHHVSGCRRWLVVTRDTASHAVEDCRDAAERAPT</sequence>
<keyword evidence="2" id="KW-1185">Reference proteome</keyword>
<dbReference type="Pfam" id="PF04267">
    <property type="entry name" value="SoxD"/>
    <property type="match status" value="1"/>
</dbReference>
<accession>A0ABS5RWJ8</accession>
<comment type="caution">
    <text evidence="1">The sequence shown here is derived from an EMBL/GenBank/DDBJ whole genome shotgun (WGS) entry which is preliminary data.</text>
</comment>
<dbReference type="InterPro" id="IPR038561">
    <property type="entry name" value="SoxD_sf"/>
</dbReference>
<protein>
    <submittedName>
        <fullName evidence="1">Sarcosine oxidase subunit delta</fullName>
    </submittedName>
</protein>
<dbReference type="Proteomes" id="UP001297272">
    <property type="component" value="Unassembled WGS sequence"/>
</dbReference>
<proteinExistence type="predicted"/>
<dbReference type="RefSeq" id="WP_213985109.1">
    <property type="nucleotide sequence ID" value="NZ_JAFMNX010000003.1"/>
</dbReference>
<name>A0ABS5RWJ8_9HYPH</name>
<organism evidence="1 2">
    <name type="scientific">Tianweitania aestuarii</name>
    <dbReference type="NCBI Taxonomy" id="2814886"/>
    <lineage>
        <taxon>Bacteria</taxon>
        <taxon>Pseudomonadati</taxon>
        <taxon>Pseudomonadota</taxon>
        <taxon>Alphaproteobacteria</taxon>
        <taxon>Hyphomicrobiales</taxon>
        <taxon>Phyllobacteriaceae</taxon>
        <taxon>Tianweitania</taxon>
    </lineage>
</organism>
<evidence type="ECO:0000313" key="1">
    <source>
        <dbReference type="EMBL" id="MBS9721446.1"/>
    </source>
</evidence>
<reference evidence="1 2" key="1">
    <citation type="submission" date="2021-03" db="EMBL/GenBank/DDBJ databases">
        <title>Tianweitania aestuarii sp. nov., isolated from a tidal flat.</title>
        <authorList>
            <person name="Park S."/>
            <person name="Yoon J.-H."/>
        </authorList>
    </citation>
    <scope>NUCLEOTIDE SEQUENCE [LARGE SCALE GENOMIC DNA]</scope>
    <source>
        <strain evidence="1 2">BSSL-BM11</strain>
    </source>
</reference>
<evidence type="ECO:0000313" key="2">
    <source>
        <dbReference type="Proteomes" id="UP001297272"/>
    </source>
</evidence>
<dbReference type="EMBL" id="JAFMNX010000003">
    <property type="protein sequence ID" value="MBS9721446.1"/>
    <property type="molecule type" value="Genomic_DNA"/>
</dbReference>
<dbReference type="Gene3D" id="3.30.2270.10">
    <property type="entry name" value="Folate-binding superfamily"/>
    <property type="match status" value="1"/>
</dbReference>
<dbReference type="InterPro" id="IPR006279">
    <property type="entry name" value="SoxD"/>
</dbReference>